<dbReference type="AlphaFoldDB" id="A0A8J3AC14"/>
<dbReference type="Proteomes" id="UP000626244">
    <property type="component" value="Unassembled WGS sequence"/>
</dbReference>
<gene>
    <name evidence="1" type="ORF">GCM10007380_01530</name>
</gene>
<name>A0A8J3AC14_9BACI</name>
<dbReference type="InterPro" id="IPR024787">
    <property type="entry name" value="EcsC"/>
</dbReference>
<proteinExistence type="predicted"/>
<evidence type="ECO:0000313" key="2">
    <source>
        <dbReference type="Proteomes" id="UP000626244"/>
    </source>
</evidence>
<protein>
    <recommendedName>
        <fullName evidence="3">EcsC family protein</fullName>
    </recommendedName>
</protein>
<keyword evidence="2" id="KW-1185">Reference proteome</keyword>
<organism evidence="1 2">
    <name type="scientific">Gottfriedia solisilvae</name>
    <dbReference type="NCBI Taxonomy" id="1516104"/>
    <lineage>
        <taxon>Bacteria</taxon>
        <taxon>Bacillati</taxon>
        <taxon>Bacillota</taxon>
        <taxon>Bacilli</taxon>
        <taxon>Bacillales</taxon>
        <taxon>Bacillaceae</taxon>
        <taxon>Gottfriedia</taxon>
    </lineage>
</organism>
<evidence type="ECO:0008006" key="3">
    <source>
        <dbReference type="Google" id="ProtNLM"/>
    </source>
</evidence>
<dbReference type="PANTHER" id="PTHR41260">
    <property type="entry name" value="PROTEIN ECSC"/>
    <property type="match status" value="1"/>
</dbReference>
<sequence length="282" mass="32666">MDSIKEFNLWLEINERMSEKRKNSSNRFEQMFKKTSSYISQKIPHAYSDAFKDFLSTAFFHSQSFLQTSKHFHEKKNDILRRAQILRSDITKINDLRNLPIRQLNFLAEQEISKALIISSVQGGMSGTSSKLAMFCDLPALLLVNLKTVQEIAMCYGYDVSIPLEMECCLKVLQGALLPSPVKYERWHTLMTDTLKHEDEDVFAIWDSEFNGEDVYQTLFLQFSKLFIIHSLKNRLIGGVPVVGIAVGAKWNENLTKNVLEYTKAFYQYRLLSKRIKKEPTV</sequence>
<reference evidence="2" key="1">
    <citation type="journal article" date="2019" name="Int. J. Syst. Evol. Microbiol.">
        <title>The Global Catalogue of Microorganisms (GCM) 10K type strain sequencing project: providing services to taxonomists for standard genome sequencing and annotation.</title>
        <authorList>
            <consortium name="The Broad Institute Genomics Platform"/>
            <consortium name="The Broad Institute Genome Sequencing Center for Infectious Disease"/>
            <person name="Wu L."/>
            <person name="Ma J."/>
        </authorList>
    </citation>
    <scope>NUCLEOTIDE SEQUENCE [LARGE SCALE GENOMIC DNA]</scope>
    <source>
        <strain evidence="2">CGMCC 1.14993</strain>
    </source>
</reference>
<dbReference type="Pfam" id="PF12787">
    <property type="entry name" value="EcsC"/>
    <property type="match status" value="1"/>
</dbReference>
<comment type="caution">
    <text evidence="1">The sequence shown here is derived from an EMBL/GenBank/DDBJ whole genome shotgun (WGS) entry which is preliminary data.</text>
</comment>
<evidence type="ECO:0000313" key="1">
    <source>
        <dbReference type="EMBL" id="GGI10187.1"/>
    </source>
</evidence>
<dbReference type="RefSeq" id="WP_088002831.1">
    <property type="nucleotide sequence ID" value="NZ_BMHB01000001.1"/>
</dbReference>
<dbReference type="EMBL" id="BMHB01000001">
    <property type="protein sequence ID" value="GGI10187.1"/>
    <property type="molecule type" value="Genomic_DNA"/>
</dbReference>
<dbReference type="OrthoDB" id="2040879at2"/>
<dbReference type="PANTHER" id="PTHR41260:SF1">
    <property type="entry name" value="PROTEIN ECSC"/>
    <property type="match status" value="1"/>
</dbReference>
<accession>A0A8J3AC14</accession>